<proteinExistence type="predicted"/>
<protein>
    <recommendedName>
        <fullName evidence="4">HIT-type domain-containing protein</fullName>
    </recommendedName>
</protein>
<dbReference type="EMBL" id="CP095061">
    <property type="protein sequence ID" value="UOQ64839.1"/>
    <property type="molecule type" value="Genomic_DNA"/>
</dbReference>
<evidence type="ECO:0000256" key="1">
    <source>
        <dbReference type="SAM" id="MobiDB-lite"/>
    </source>
</evidence>
<dbReference type="Proteomes" id="UP000830401">
    <property type="component" value="Chromosome"/>
</dbReference>
<organism evidence="2 3">
    <name type="scientific">Hymenobacter volaticus</name>
    <dbReference type="NCBI Taxonomy" id="2932254"/>
    <lineage>
        <taxon>Bacteria</taxon>
        <taxon>Pseudomonadati</taxon>
        <taxon>Bacteroidota</taxon>
        <taxon>Cytophagia</taxon>
        <taxon>Cytophagales</taxon>
        <taxon>Hymenobacteraceae</taxon>
        <taxon>Hymenobacter</taxon>
    </lineage>
</organism>
<dbReference type="RefSeq" id="WP_245118841.1">
    <property type="nucleotide sequence ID" value="NZ_CP095061.1"/>
</dbReference>
<evidence type="ECO:0000313" key="3">
    <source>
        <dbReference type="Proteomes" id="UP000830401"/>
    </source>
</evidence>
<sequence length="228" mass="26192">MYTLEKECPICGTYFTGRSDKQFCSGRCRVAAHRQGILSDEELEEREEEQAGAHRQPGDESSWESNLSLRQPALQVREPQDTPSTTSADEKVDVNAMIRACLVRYDEQEAAAKAIRQQQADAALAHEMHAIYVKVVEPFLYHESQRLDSETLQELADSLMDARENYKAHPYLSQTGHVARLRLDDLWDALLIVQETQQEAKASWLSGRTGRYELKGKWRKQLRERLLE</sequence>
<feature type="compositionally biased region" description="Acidic residues" evidence="1">
    <location>
        <begin position="39"/>
        <end position="48"/>
    </location>
</feature>
<evidence type="ECO:0000313" key="2">
    <source>
        <dbReference type="EMBL" id="UOQ64839.1"/>
    </source>
</evidence>
<feature type="compositionally biased region" description="Basic and acidic residues" evidence="1">
    <location>
        <begin position="49"/>
        <end position="58"/>
    </location>
</feature>
<name>A0ABY4G2P1_9BACT</name>
<accession>A0ABY4G2P1</accession>
<keyword evidence="3" id="KW-1185">Reference proteome</keyword>
<reference evidence="2" key="1">
    <citation type="submission" date="2022-04" db="EMBL/GenBank/DDBJ databases">
        <title>Hymenobacter sp. isolated from the air.</title>
        <authorList>
            <person name="Won M."/>
            <person name="Lee C.-M."/>
            <person name="Woen H.-Y."/>
            <person name="Kwon S.-W."/>
        </authorList>
    </citation>
    <scope>NUCLEOTIDE SEQUENCE</scope>
    <source>
        <strain evidence="2">5420S-77</strain>
    </source>
</reference>
<evidence type="ECO:0008006" key="4">
    <source>
        <dbReference type="Google" id="ProtNLM"/>
    </source>
</evidence>
<feature type="region of interest" description="Disordered" evidence="1">
    <location>
        <begin position="39"/>
        <end position="67"/>
    </location>
</feature>
<gene>
    <name evidence="2" type="ORF">MUN86_14840</name>
</gene>